<name>A0A139H340_9PEZI</name>
<proteinExistence type="predicted"/>
<protein>
    <submittedName>
        <fullName evidence="1">Uncharacterized protein</fullName>
    </submittedName>
</protein>
<dbReference type="Proteomes" id="UP000070133">
    <property type="component" value="Unassembled WGS sequence"/>
</dbReference>
<accession>A0A139H340</accession>
<organism evidence="1 2">
    <name type="scientific">Pseudocercospora eumusae</name>
    <dbReference type="NCBI Taxonomy" id="321146"/>
    <lineage>
        <taxon>Eukaryota</taxon>
        <taxon>Fungi</taxon>
        <taxon>Dikarya</taxon>
        <taxon>Ascomycota</taxon>
        <taxon>Pezizomycotina</taxon>
        <taxon>Dothideomycetes</taxon>
        <taxon>Dothideomycetidae</taxon>
        <taxon>Mycosphaerellales</taxon>
        <taxon>Mycosphaerellaceae</taxon>
        <taxon>Pseudocercospora</taxon>
    </lineage>
</organism>
<gene>
    <name evidence="1" type="ORF">AC578_6228</name>
</gene>
<reference evidence="1 2" key="1">
    <citation type="submission" date="2015-07" db="EMBL/GenBank/DDBJ databases">
        <title>Comparative genomics of the Sigatoka disease complex on banana suggests a link between parallel evolutionary changes in Pseudocercospora fijiensis and Pseudocercospora eumusae and increased virulence on the banana host.</title>
        <authorList>
            <person name="Chang T.-C."/>
            <person name="Salvucci A."/>
            <person name="Crous P.W."/>
            <person name="Stergiopoulos I."/>
        </authorList>
    </citation>
    <scope>NUCLEOTIDE SEQUENCE [LARGE SCALE GENOMIC DNA]</scope>
    <source>
        <strain evidence="1 2">CBS 114824</strain>
    </source>
</reference>
<sequence>MNLDTSRKVRSKLLRTLLSVPKFLWYSDIDDEVEELFEEFPRFKKELDVEGKAHIARLPRMPKRDGRLMPEAFPSSIHPAFPQVVKLEGDFWYWTSCAICGAKRNEGDQLFRGLEGLQRHVQVEHAKKATLGNREFWCKKVKCRRDEVDMMQRGRLARLPKRLGGLYRRQAGRTSVTGTLDKPA</sequence>
<evidence type="ECO:0000313" key="1">
    <source>
        <dbReference type="EMBL" id="KXS96895.1"/>
    </source>
</evidence>
<dbReference type="AlphaFoldDB" id="A0A139H340"/>
<comment type="caution">
    <text evidence="1">The sequence shown here is derived from an EMBL/GenBank/DDBJ whole genome shotgun (WGS) entry which is preliminary data.</text>
</comment>
<evidence type="ECO:0000313" key="2">
    <source>
        <dbReference type="Proteomes" id="UP000070133"/>
    </source>
</evidence>
<keyword evidence="2" id="KW-1185">Reference proteome</keyword>
<dbReference type="EMBL" id="LFZN01000160">
    <property type="protein sequence ID" value="KXS96895.1"/>
    <property type="molecule type" value="Genomic_DNA"/>
</dbReference>